<keyword evidence="3" id="KW-0472">Membrane</keyword>
<dbReference type="PANTHER" id="PTHR47694:SF1">
    <property type="entry name" value="PLANT UBX DOMAIN-CONTAINING PROTEIN 2"/>
    <property type="match status" value="1"/>
</dbReference>
<evidence type="ECO:0000256" key="4">
    <source>
        <dbReference type="SAM" id="MobiDB-lite"/>
    </source>
</evidence>
<keyword evidence="2" id="KW-0833">Ubl conjugation pathway</keyword>
<dbReference type="Gene3D" id="1.20.58.2190">
    <property type="match status" value="1"/>
</dbReference>
<dbReference type="CDD" id="cd09212">
    <property type="entry name" value="PUB"/>
    <property type="match status" value="1"/>
</dbReference>
<organism evidence="6 7">
    <name type="scientific">Oldenlandia corymbosa var. corymbosa</name>
    <dbReference type="NCBI Taxonomy" id="529605"/>
    <lineage>
        <taxon>Eukaryota</taxon>
        <taxon>Viridiplantae</taxon>
        <taxon>Streptophyta</taxon>
        <taxon>Embryophyta</taxon>
        <taxon>Tracheophyta</taxon>
        <taxon>Spermatophyta</taxon>
        <taxon>Magnoliopsida</taxon>
        <taxon>eudicotyledons</taxon>
        <taxon>Gunneridae</taxon>
        <taxon>Pentapetalae</taxon>
        <taxon>asterids</taxon>
        <taxon>lamiids</taxon>
        <taxon>Gentianales</taxon>
        <taxon>Rubiaceae</taxon>
        <taxon>Rubioideae</taxon>
        <taxon>Spermacoceae</taxon>
        <taxon>Hedyotis-Oldenlandia complex</taxon>
        <taxon>Oldenlandia</taxon>
    </lineage>
</organism>
<dbReference type="FunFam" id="3.10.20.90:FF:000185">
    <property type="entry name" value="UBX domain-containing protein 6"/>
    <property type="match status" value="1"/>
</dbReference>
<evidence type="ECO:0000259" key="5">
    <source>
        <dbReference type="PROSITE" id="PS50033"/>
    </source>
</evidence>
<dbReference type="GO" id="GO:0016020">
    <property type="term" value="C:membrane"/>
    <property type="evidence" value="ECO:0007669"/>
    <property type="project" value="UniProtKB-SubCell"/>
</dbReference>
<dbReference type="PROSITE" id="PS50033">
    <property type="entry name" value="UBX"/>
    <property type="match status" value="1"/>
</dbReference>
<dbReference type="InterPro" id="IPR001012">
    <property type="entry name" value="UBX_dom"/>
</dbReference>
<dbReference type="AlphaFoldDB" id="A0AAV1CQ81"/>
<dbReference type="InterPro" id="IPR029071">
    <property type="entry name" value="Ubiquitin-like_domsf"/>
</dbReference>
<comment type="subcellular location">
    <subcellularLocation>
        <location evidence="1">Membrane</location>
        <topology evidence="1">Peripheral membrane protein</topology>
    </subcellularLocation>
</comment>
<dbReference type="PANTHER" id="PTHR47694">
    <property type="entry name" value="PLANT UBX DOMAIN-CONTAINING PROTEIN 2"/>
    <property type="match status" value="1"/>
</dbReference>
<dbReference type="SMART" id="SM00580">
    <property type="entry name" value="PUG"/>
    <property type="match status" value="1"/>
</dbReference>
<evidence type="ECO:0000256" key="2">
    <source>
        <dbReference type="ARBA" id="ARBA00022786"/>
    </source>
</evidence>
<dbReference type="SUPFAM" id="SSF143503">
    <property type="entry name" value="PUG domain-like"/>
    <property type="match status" value="1"/>
</dbReference>
<evidence type="ECO:0000313" key="7">
    <source>
        <dbReference type="Proteomes" id="UP001161247"/>
    </source>
</evidence>
<gene>
    <name evidence="6" type="ORF">OLC1_LOCUS7416</name>
</gene>
<feature type="domain" description="UBX" evidence="5">
    <location>
        <begin position="364"/>
        <end position="448"/>
    </location>
</feature>
<proteinExistence type="predicted"/>
<dbReference type="Proteomes" id="UP001161247">
    <property type="component" value="Chromosome 2"/>
</dbReference>
<sequence length="480" mass="52799">MDEMKDKMKGFMKKVNNPFTSSSSSSGGFKGQGRVLGSASNSNSVPTNPPILSRPSPLVDSKPNPKPSVSSQRLSSDLPDKKVESKAVINGNSNEIRKPKNGFDPFDSLITSGKRNVNGYDLKVVECPVCGRGFGSEDEVSGHIEDCLSVSGLSIEEVEKKFQGDGDDDGRKVAKSEVEVSVGAYISGKPSEVSKEVLLKLLKNVVREPDNVKFRKIRLGNPKIKEAISDVAGAVELLESVGFQLNEDGGEMWAVMDDASEKQLGLIKDAISLLEPKKVVELPSVAPSMADEQPLPLKEIDRQIRVFFSVSETVAARIEVPDSFYNLSSEELRREAQMRRKQIEDSQLLIPRSLKEKQAKAARKRYKKALIRVQFPDGVVLQGVFLPSESTAALYDFVSSALKEPSLEFDLRHPVLIKRRVIPRFPEAGKKVPTLEEEDLVPAALIKFRPIETDSVVFTGLRSELLETCEPLVPDSAAHR</sequence>
<name>A0AAV1CQ81_OLDCO</name>
<protein>
    <submittedName>
        <fullName evidence="6">OLC1v1032946C1</fullName>
    </submittedName>
</protein>
<keyword evidence="7" id="KW-1185">Reference proteome</keyword>
<dbReference type="GO" id="GO:0050832">
    <property type="term" value="P:defense response to fungus"/>
    <property type="evidence" value="ECO:0007669"/>
    <property type="project" value="TreeGrafter"/>
</dbReference>
<dbReference type="SUPFAM" id="SSF54236">
    <property type="entry name" value="Ubiquitin-like"/>
    <property type="match status" value="1"/>
</dbReference>
<feature type="region of interest" description="Disordered" evidence="4">
    <location>
        <begin position="1"/>
        <end position="100"/>
    </location>
</feature>
<dbReference type="InterPro" id="IPR036339">
    <property type="entry name" value="PUB-like_dom_sf"/>
</dbReference>
<dbReference type="Pfam" id="PF09409">
    <property type="entry name" value="PUB"/>
    <property type="match status" value="1"/>
</dbReference>
<evidence type="ECO:0000313" key="6">
    <source>
        <dbReference type="EMBL" id="CAI9096737.1"/>
    </source>
</evidence>
<dbReference type="Gene3D" id="3.10.20.90">
    <property type="entry name" value="Phosphatidylinositol 3-kinase Catalytic Subunit, Chain A, domain 1"/>
    <property type="match status" value="1"/>
</dbReference>
<evidence type="ECO:0000256" key="3">
    <source>
        <dbReference type="ARBA" id="ARBA00023136"/>
    </source>
</evidence>
<dbReference type="EMBL" id="OX459119">
    <property type="protein sequence ID" value="CAI9096737.1"/>
    <property type="molecule type" value="Genomic_DNA"/>
</dbReference>
<accession>A0AAV1CQ81</accession>
<reference evidence="6" key="1">
    <citation type="submission" date="2023-03" db="EMBL/GenBank/DDBJ databases">
        <authorList>
            <person name="Julca I."/>
        </authorList>
    </citation>
    <scope>NUCLEOTIDE SEQUENCE</scope>
</reference>
<evidence type="ECO:0000256" key="1">
    <source>
        <dbReference type="ARBA" id="ARBA00004170"/>
    </source>
</evidence>
<dbReference type="InterPro" id="IPR018997">
    <property type="entry name" value="PUB_domain"/>
</dbReference>
<dbReference type="Pfam" id="PF00789">
    <property type="entry name" value="UBX"/>
    <property type="match status" value="1"/>
</dbReference>